<dbReference type="HAMAP" id="MF_00045">
    <property type="entry name" value="Oligoribonuclease"/>
    <property type="match status" value="1"/>
</dbReference>
<dbReference type="SUPFAM" id="SSF53098">
    <property type="entry name" value="Ribonuclease H-like"/>
    <property type="match status" value="1"/>
</dbReference>
<comment type="similarity">
    <text evidence="1 6">Belongs to the oligoribonuclease family.</text>
</comment>
<dbReference type="FunFam" id="3.30.420.10:FF:000003">
    <property type="entry name" value="Oligoribonuclease"/>
    <property type="match status" value="1"/>
</dbReference>
<dbReference type="PANTHER" id="PTHR11046">
    <property type="entry name" value="OLIGORIBONUCLEASE, MITOCHONDRIAL"/>
    <property type="match status" value="1"/>
</dbReference>
<evidence type="ECO:0000313" key="8">
    <source>
        <dbReference type="EMBL" id="SQA97785.1"/>
    </source>
</evidence>
<dbReference type="InterPro" id="IPR013520">
    <property type="entry name" value="Ribonucl_H"/>
</dbReference>
<evidence type="ECO:0000256" key="3">
    <source>
        <dbReference type="ARBA" id="ARBA00022801"/>
    </source>
</evidence>
<gene>
    <name evidence="6 8" type="primary">orn</name>
    <name evidence="8" type="ORF">NCTC12120_01630</name>
</gene>
<dbReference type="PANTHER" id="PTHR11046:SF0">
    <property type="entry name" value="OLIGORIBONUCLEASE, MITOCHONDRIAL"/>
    <property type="match status" value="1"/>
</dbReference>
<dbReference type="STRING" id="158822.LH23_07610"/>
<dbReference type="GO" id="GO:0006259">
    <property type="term" value="P:DNA metabolic process"/>
    <property type="evidence" value="ECO:0007669"/>
    <property type="project" value="UniProtKB-ARBA"/>
</dbReference>
<organism evidence="8 9">
    <name type="scientific">Cedecea neteri</name>
    <dbReference type="NCBI Taxonomy" id="158822"/>
    <lineage>
        <taxon>Bacteria</taxon>
        <taxon>Pseudomonadati</taxon>
        <taxon>Pseudomonadota</taxon>
        <taxon>Gammaproteobacteria</taxon>
        <taxon>Enterobacterales</taxon>
        <taxon>Enterobacteriaceae</taxon>
        <taxon>Cedecea</taxon>
    </lineage>
</organism>
<feature type="domain" description="Exonuclease" evidence="7">
    <location>
        <begin position="102"/>
        <end position="275"/>
    </location>
</feature>
<dbReference type="GO" id="GO:0003676">
    <property type="term" value="F:nucleic acid binding"/>
    <property type="evidence" value="ECO:0007669"/>
    <property type="project" value="InterPro"/>
</dbReference>
<keyword evidence="3 6" id="KW-0378">Hydrolase</keyword>
<evidence type="ECO:0000256" key="6">
    <source>
        <dbReference type="HAMAP-Rule" id="MF_00045"/>
    </source>
</evidence>
<dbReference type="EC" id="3.1.-.-" evidence="6"/>
<dbReference type="GO" id="GO:0005737">
    <property type="term" value="C:cytoplasm"/>
    <property type="evidence" value="ECO:0007669"/>
    <property type="project" value="UniProtKB-SubCell"/>
</dbReference>
<dbReference type="Proteomes" id="UP000251197">
    <property type="component" value="Unassembled WGS sequence"/>
</dbReference>
<evidence type="ECO:0000313" key="9">
    <source>
        <dbReference type="Proteomes" id="UP000251197"/>
    </source>
</evidence>
<sequence length="276" mass="31363">MRLDVCMLAKAADYRAFARFTKLGIVVVGFLHGFCQTTLVVCVDAALLSFGEFIFAQAYWLLVAPGGQNLYDTHYFIRINPSSRVGDAQERVENSMSGNENNLIWIDLEMTGLDPERDRIIEIATLVTDANLNILAEGPTIAVHQSDEQLGLMDDWNVRTHTASGLVERVKASTIDDRAAELATLEFLKQWVPANTSPICGNSIGQDRRFLFKYMPELEAYFHYRYLDVSTLKELARRWKPEILPGFKKQGTHQAMDDIRESVAELAYYRENFIKL</sequence>
<reference evidence="8 9" key="1">
    <citation type="submission" date="2018-06" db="EMBL/GenBank/DDBJ databases">
        <authorList>
            <consortium name="Pathogen Informatics"/>
            <person name="Doyle S."/>
        </authorList>
    </citation>
    <scope>NUCLEOTIDE SEQUENCE [LARGE SCALE GENOMIC DNA]</scope>
    <source>
        <strain evidence="8 9">NCTC12120</strain>
    </source>
</reference>
<evidence type="ECO:0000256" key="1">
    <source>
        <dbReference type="ARBA" id="ARBA00009921"/>
    </source>
</evidence>
<dbReference type="NCBIfam" id="NF003765">
    <property type="entry name" value="PRK05359.1"/>
    <property type="match status" value="1"/>
</dbReference>
<evidence type="ECO:0000259" key="7">
    <source>
        <dbReference type="SMART" id="SM00479"/>
    </source>
</evidence>
<dbReference type="Gene3D" id="3.30.420.10">
    <property type="entry name" value="Ribonuclease H-like superfamily/Ribonuclease H"/>
    <property type="match status" value="1"/>
</dbReference>
<evidence type="ECO:0000256" key="2">
    <source>
        <dbReference type="ARBA" id="ARBA00022722"/>
    </source>
</evidence>
<name>A0A2X2TEH9_9ENTR</name>
<dbReference type="GO" id="GO:0000175">
    <property type="term" value="F:3'-5'-RNA exonuclease activity"/>
    <property type="evidence" value="ECO:0007669"/>
    <property type="project" value="InterPro"/>
</dbReference>
<comment type="subcellular location">
    <subcellularLocation>
        <location evidence="6">Cytoplasm</location>
    </subcellularLocation>
</comment>
<dbReference type="Pfam" id="PF00929">
    <property type="entry name" value="RNase_T"/>
    <property type="match status" value="1"/>
</dbReference>
<dbReference type="InterPro" id="IPR012337">
    <property type="entry name" value="RNaseH-like_sf"/>
</dbReference>
<evidence type="ECO:0000256" key="4">
    <source>
        <dbReference type="ARBA" id="ARBA00022839"/>
    </source>
</evidence>
<keyword evidence="4 6" id="KW-0269">Exonuclease</keyword>
<dbReference type="AlphaFoldDB" id="A0A2X2TEH9"/>
<protein>
    <recommendedName>
        <fullName evidence="5 6">Oligoribonuclease</fullName>
        <ecNumber evidence="6">3.1.-.-</ecNumber>
    </recommendedName>
</protein>
<dbReference type="SMART" id="SM00479">
    <property type="entry name" value="EXOIII"/>
    <property type="match status" value="1"/>
</dbReference>
<dbReference type="InterPro" id="IPR036397">
    <property type="entry name" value="RNaseH_sf"/>
</dbReference>
<dbReference type="EMBL" id="UAVU01000003">
    <property type="protein sequence ID" value="SQA97785.1"/>
    <property type="molecule type" value="Genomic_DNA"/>
</dbReference>
<comment type="function">
    <text evidence="6">3'-to-5' exoribonuclease specific for small oligoribonucleotides.</text>
</comment>
<dbReference type="CDD" id="cd06135">
    <property type="entry name" value="Orn"/>
    <property type="match status" value="1"/>
</dbReference>
<accession>A0A2X2TEH9</accession>
<evidence type="ECO:0000256" key="5">
    <source>
        <dbReference type="ARBA" id="ARBA00070964"/>
    </source>
</evidence>
<dbReference type="InterPro" id="IPR022894">
    <property type="entry name" value="Oligoribonuclease"/>
</dbReference>
<proteinExistence type="inferred from homology"/>
<feature type="active site" evidence="6">
    <location>
        <position position="224"/>
    </location>
</feature>
<keyword evidence="6" id="KW-0963">Cytoplasm</keyword>
<keyword evidence="2 6" id="KW-0540">Nuclease</keyword>